<organism evidence="1 2">
    <name type="scientific">Vibrio harveyi</name>
    <name type="common">Beneckea harveyi</name>
    <dbReference type="NCBI Taxonomy" id="669"/>
    <lineage>
        <taxon>Bacteria</taxon>
        <taxon>Pseudomonadati</taxon>
        <taxon>Pseudomonadota</taxon>
        <taxon>Gammaproteobacteria</taxon>
        <taxon>Vibrionales</taxon>
        <taxon>Vibrionaceae</taxon>
        <taxon>Vibrio</taxon>
    </lineage>
</organism>
<evidence type="ECO:0000313" key="2">
    <source>
        <dbReference type="Proteomes" id="UP000008367"/>
    </source>
</evidence>
<accession>A0A454CXC4</accession>
<gene>
    <name evidence="1" type="ORF">VCHENC02_3266</name>
</gene>
<evidence type="ECO:0000313" key="1">
    <source>
        <dbReference type="EMBL" id="EKM31055.1"/>
    </source>
</evidence>
<protein>
    <submittedName>
        <fullName evidence="1">Uncharacterized protein</fullName>
    </submittedName>
</protein>
<reference evidence="1 2" key="1">
    <citation type="submission" date="2012-10" db="EMBL/GenBank/DDBJ databases">
        <title>Genome sequence of Vibrio Cholerae HENC-02.</title>
        <authorList>
            <person name="Eppinger M."/>
            <person name="Hasan N.A."/>
            <person name="Sengamalay N."/>
            <person name="Hine E."/>
            <person name="Su Q."/>
            <person name="Daugherty S.C."/>
            <person name="Young S."/>
            <person name="Sadzewicz L."/>
            <person name="Tallon L."/>
            <person name="Cebula T.A."/>
            <person name="Ravel J."/>
            <person name="Colwell R.R."/>
        </authorList>
    </citation>
    <scope>NUCLEOTIDE SEQUENCE [LARGE SCALE GENOMIC DNA]</scope>
    <source>
        <strain evidence="1 2">HENC-02</strain>
    </source>
</reference>
<comment type="caution">
    <text evidence="1">The sequence shown here is derived from an EMBL/GenBank/DDBJ whole genome shotgun (WGS) entry which is preliminary data.</text>
</comment>
<sequence length="31" mass="3503">MLAFFSYLSTIALFLSNSSFLSLQSMIQLTK</sequence>
<dbReference type="AlphaFoldDB" id="A0A454CXC4"/>
<proteinExistence type="predicted"/>
<dbReference type="Proteomes" id="UP000008367">
    <property type="component" value="Unassembled WGS sequence"/>
</dbReference>
<dbReference type="EMBL" id="AJSR01001360">
    <property type="protein sequence ID" value="EKM31055.1"/>
    <property type="molecule type" value="Genomic_DNA"/>
</dbReference>
<name>A0A454CXC4_VIBHA</name>
<feature type="non-terminal residue" evidence="1">
    <location>
        <position position="31"/>
    </location>
</feature>